<dbReference type="InterPro" id="IPR007345">
    <property type="entry name" value="Polysacch_pyruvyl_Trfase"/>
</dbReference>
<name>A0A9D1FUE7_9BACT</name>
<dbReference type="PANTHER" id="PTHR36836">
    <property type="entry name" value="COLANIC ACID BIOSYNTHESIS PROTEIN WCAK"/>
    <property type="match status" value="1"/>
</dbReference>
<keyword evidence="2" id="KW-0808">Transferase</keyword>
<organism evidence="2 3">
    <name type="scientific">Candidatus Scatenecus faecavium</name>
    <dbReference type="NCBI Taxonomy" id="2840915"/>
    <lineage>
        <taxon>Bacteria</taxon>
        <taxon>Candidatus Scatenecus</taxon>
    </lineage>
</organism>
<comment type="caution">
    <text evidence="2">The sequence shown here is derived from an EMBL/GenBank/DDBJ whole genome shotgun (WGS) entry which is preliminary data.</text>
</comment>
<reference evidence="2" key="1">
    <citation type="submission" date="2020-10" db="EMBL/GenBank/DDBJ databases">
        <authorList>
            <person name="Gilroy R."/>
        </authorList>
    </citation>
    <scope>NUCLEOTIDE SEQUENCE</scope>
    <source>
        <strain evidence="2">CHK152-2994</strain>
    </source>
</reference>
<protein>
    <submittedName>
        <fullName evidence="2">Polysaccharide pyruvyl transferase CsaB</fullName>
    </submittedName>
</protein>
<dbReference type="GO" id="GO:0016740">
    <property type="term" value="F:transferase activity"/>
    <property type="evidence" value="ECO:0007669"/>
    <property type="project" value="UniProtKB-KW"/>
</dbReference>
<proteinExistence type="predicted"/>
<feature type="domain" description="Polysaccharide pyruvyl transferase" evidence="1">
    <location>
        <begin position="15"/>
        <end position="281"/>
    </location>
</feature>
<dbReference type="InterPro" id="IPR019896">
    <property type="entry name" value="Polysacch_pyruvyl_Trfase_CsaB"/>
</dbReference>
<dbReference type="Pfam" id="PF04230">
    <property type="entry name" value="PS_pyruv_trans"/>
    <property type="match status" value="1"/>
</dbReference>
<dbReference type="Proteomes" id="UP000824139">
    <property type="component" value="Unassembled WGS sequence"/>
</dbReference>
<dbReference type="NCBIfam" id="TIGR03609">
    <property type="entry name" value="S_layer_CsaB"/>
    <property type="match status" value="1"/>
</dbReference>
<evidence type="ECO:0000313" key="2">
    <source>
        <dbReference type="EMBL" id="HIS82123.1"/>
    </source>
</evidence>
<accession>A0A9D1FUE7</accession>
<dbReference type="EMBL" id="DVJO01000020">
    <property type="protein sequence ID" value="HIS82123.1"/>
    <property type="molecule type" value="Genomic_DNA"/>
</dbReference>
<dbReference type="AlphaFoldDB" id="A0A9D1FUE7"/>
<reference evidence="2" key="2">
    <citation type="journal article" date="2021" name="PeerJ">
        <title>Extensive microbial diversity within the chicken gut microbiome revealed by metagenomics and culture.</title>
        <authorList>
            <person name="Gilroy R."/>
            <person name="Ravi A."/>
            <person name="Getino M."/>
            <person name="Pursley I."/>
            <person name="Horton D.L."/>
            <person name="Alikhan N.F."/>
            <person name="Baker D."/>
            <person name="Gharbi K."/>
            <person name="Hall N."/>
            <person name="Watson M."/>
            <person name="Adriaenssens E.M."/>
            <person name="Foster-Nyarko E."/>
            <person name="Jarju S."/>
            <person name="Secka A."/>
            <person name="Antonio M."/>
            <person name="Oren A."/>
            <person name="Chaudhuri R.R."/>
            <person name="La Ragione R."/>
            <person name="Hildebrand F."/>
            <person name="Pallen M.J."/>
        </authorList>
    </citation>
    <scope>NUCLEOTIDE SEQUENCE</scope>
    <source>
        <strain evidence="2">CHK152-2994</strain>
    </source>
</reference>
<dbReference type="PANTHER" id="PTHR36836:SF1">
    <property type="entry name" value="COLANIC ACID BIOSYNTHESIS PROTEIN WCAK"/>
    <property type="match status" value="1"/>
</dbReference>
<evidence type="ECO:0000313" key="3">
    <source>
        <dbReference type="Proteomes" id="UP000824139"/>
    </source>
</evidence>
<sequence length="339" mass="38088">MSKKVVISGYYGFDNFGDDAILSVLCEKLNSLGADTTVISANPQKTAKDFSVNSVRNFDLPKLLKTILNSEILISGGGSLLQDVTSLKSLLYYSFVLFSALVMRKEVVIFAQGIGPLNRVISKLIVKSLLKHAKFVSVRDEKSQALLADWRINAKLVNDPVFSISIQEIPKNFALGVQLREFSTMNEAFLVSLAEFLLKDFPNRKIELFVFQKALDERVCKRFSEIIKSKNPKVDVELIYYENRAEIFKRIAQLDSMFAMRFHAVIAAIKAGVKTVAIDYDVKVQRLAEEASIPLISLKAEENNFDAVFDSIKSLSPARLSDFASSKQFDWSQIETLFL</sequence>
<gene>
    <name evidence="2" type="primary">csaB</name>
    <name evidence="2" type="ORF">IAD41_00745</name>
</gene>
<evidence type="ECO:0000259" key="1">
    <source>
        <dbReference type="Pfam" id="PF04230"/>
    </source>
</evidence>